<dbReference type="KEGG" id="ffu:CLAFUR5_02660"/>
<dbReference type="GeneID" id="71982538"/>
<dbReference type="RefSeq" id="XP_047758091.1">
    <property type="nucleotide sequence ID" value="XM_047901808.1"/>
</dbReference>
<accession>A0A9Q8P536</accession>
<protein>
    <submittedName>
        <fullName evidence="1">Uncharacterized protein</fullName>
    </submittedName>
</protein>
<proteinExistence type="predicted"/>
<dbReference type="OrthoDB" id="3650245at2759"/>
<gene>
    <name evidence="1" type="ORF">CLAFUR5_02660</name>
</gene>
<dbReference type="EMBL" id="CP090164">
    <property type="protein sequence ID" value="UJO13725.1"/>
    <property type="molecule type" value="Genomic_DNA"/>
</dbReference>
<keyword evidence="2" id="KW-1185">Reference proteome</keyword>
<dbReference type="Proteomes" id="UP000756132">
    <property type="component" value="Chromosome 2"/>
</dbReference>
<sequence>MSLMGLPTELLDHLVQLTLTNGPRGGFEGIVGSCKLLHEVGKAHAQRYKKLCQFSSMRIGMGSTWPCVFEAIAREPLLGLYVETLDLRACNDQRGCGKEVVQLLLGDDRDRLQEMIGNSRWLALAGVDVQEWKTNVLTDDPNGVNNIYRAVFLLTLLPRLKTLTLTERCSRVQEEGKECKKVLDTLLELDHTASPRADSPLGQLERLCPFEPIEYSSNPLEGFEVADCFMALPSFKELHVSNLIAVEDYHTVETSGLYFKFDLPRSRRMLHEGIEELLAHMPYINSLRYTHATKWHGCEFDWNAGAFAAAVAEHCSGRLIKLALVLEELFGVVEQGIASLKEFEVLRDLEIDWNCFAAPPFGSDMSNPDDSRAWTLAQLPSLPDILPASVEHVTLVCTSNLDNIEPLRYLLRDATYLPQSRSFPALQSVQIKHSSTISDWVDRLDDADSKVKNQKTGRVPAQFLQSLLDATGFQYRYHPV</sequence>
<name>A0A9Q8P536_PASFU</name>
<evidence type="ECO:0000313" key="2">
    <source>
        <dbReference type="Proteomes" id="UP000756132"/>
    </source>
</evidence>
<reference evidence="1" key="2">
    <citation type="journal article" date="2022" name="Microb. Genom.">
        <title>A chromosome-scale genome assembly of the tomato pathogen Cladosporium fulvum reveals a compartmentalized genome architecture and the presence of a dispensable chromosome.</title>
        <authorList>
            <person name="Zaccaron A.Z."/>
            <person name="Chen L.H."/>
            <person name="Samaras A."/>
            <person name="Stergiopoulos I."/>
        </authorList>
    </citation>
    <scope>NUCLEOTIDE SEQUENCE</scope>
    <source>
        <strain evidence="1">Race5_Kim</strain>
    </source>
</reference>
<evidence type="ECO:0000313" key="1">
    <source>
        <dbReference type="EMBL" id="UJO13725.1"/>
    </source>
</evidence>
<dbReference type="AlphaFoldDB" id="A0A9Q8P536"/>
<reference evidence="1" key="1">
    <citation type="submission" date="2021-12" db="EMBL/GenBank/DDBJ databases">
        <authorList>
            <person name="Zaccaron A."/>
            <person name="Stergiopoulos I."/>
        </authorList>
    </citation>
    <scope>NUCLEOTIDE SEQUENCE</scope>
    <source>
        <strain evidence="1">Race5_Kim</strain>
    </source>
</reference>
<organism evidence="1 2">
    <name type="scientific">Passalora fulva</name>
    <name type="common">Tomato leaf mold</name>
    <name type="synonym">Cladosporium fulvum</name>
    <dbReference type="NCBI Taxonomy" id="5499"/>
    <lineage>
        <taxon>Eukaryota</taxon>
        <taxon>Fungi</taxon>
        <taxon>Dikarya</taxon>
        <taxon>Ascomycota</taxon>
        <taxon>Pezizomycotina</taxon>
        <taxon>Dothideomycetes</taxon>
        <taxon>Dothideomycetidae</taxon>
        <taxon>Mycosphaerellales</taxon>
        <taxon>Mycosphaerellaceae</taxon>
        <taxon>Fulvia</taxon>
    </lineage>
</organism>